<organism evidence="3 4">
    <name type="scientific">Terrimicrobium sacchariphilum</name>
    <dbReference type="NCBI Taxonomy" id="690879"/>
    <lineage>
        <taxon>Bacteria</taxon>
        <taxon>Pseudomonadati</taxon>
        <taxon>Verrucomicrobiota</taxon>
        <taxon>Terrimicrobiia</taxon>
        <taxon>Terrimicrobiales</taxon>
        <taxon>Terrimicrobiaceae</taxon>
        <taxon>Terrimicrobium</taxon>
    </lineage>
</organism>
<evidence type="ECO:0000256" key="2">
    <source>
        <dbReference type="ARBA" id="ARBA00022679"/>
    </source>
</evidence>
<protein>
    <submittedName>
        <fullName evidence="3">Heptosyltransferase-1</fullName>
    </submittedName>
</protein>
<dbReference type="Gene3D" id="3.40.50.2000">
    <property type="entry name" value="Glycogen Phosphorylase B"/>
    <property type="match status" value="2"/>
</dbReference>
<dbReference type="RefSeq" id="WP_075079799.1">
    <property type="nucleotide sequence ID" value="NZ_BDCO01000002.1"/>
</dbReference>
<dbReference type="GO" id="GO:0009244">
    <property type="term" value="P:lipopolysaccharide core region biosynthetic process"/>
    <property type="evidence" value="ECO:0007669"/>
    <property type="project" value="TreeGrafter"/>
</dbReference>
<dbReference type="Pfam" id="PF01075">
    <property type="entry name" value="Glyco_transf_9"/>
    <property type="match status" value="1"/>
</dbReference>
<dbReference type="FunCoup" id="A0A146GC52">
    <property type="interactions" value="167"/>
</dbReference>
<dbReference type="STRING" id="690879.TSACC_22562"/>
<dbReference type="AlphaFoldDB" id="A0A146GC52"/>
<dbReference type="InterPro" id="IPR051199">
    <property type="entry name" value="LPS_LOS_Heptosyltrfase"/>
</dbReference>
<dbReference type="EMBL" id="BDCO01000002">
    <property type="protein sequence ID" value="GAT34138.1"/>
    <property type="molecule type" value="Genomic_DNA"/>
</dbReference>
<evidence type="ECO:0000256" key="1">
    <source>
        <dbReference type="ARBA" id="ARBA00022676"/>
    </source>
</evidence>
<proteinExistence type="predicted"/>
<dbReference type="PANTHER" id="PTHR30160">
    <property type="entry name" value="TETRAACYLDISACCHARIDE 4'-KINASE-RELATED"/>
    <property type="match status" value="1"/>
</dbReference>
<gene>
    <name evidence="3" type="ORF">TSACC_22562</name>
</gene>
<dbReference type="CDD" id="cd03789">
    <property type="entry name" value="GT9_LPS_heptosyltransferase"/>
    <property type="match status" value="1"/>
</dbReference>
<evidence type="ECO:0000313" key="4">
    <source>
        <dbReference type="Proteomes" id="UP000076023"/>
    </source>
</evidence>
<keyword evidence="1" id="KW-0328">Glycosyltransferase</keyword>
<keyword evidence="2 3" id="KW-0808">Transferase</keyword>
<dbReference type="InterPro" id="IPR002201">
    <property type="entry name" value="Glyco_trans_9"/>
</dbReference>
<dbReference type="InParanoid" id="A0A146GC52"/>
<dbReference type="PANTHER" id="PTHR30160:SF1">
    <property type="entry name" value="LIPOPOLYSACCHARIDE 1,2-N-ACETYLGLUCOSAMINETRANSFERASE-RELATED"/>
    <property type="match status" value="1"/>
</dbReference>
<dbReference type="Proteomes" id="UP000076023">
    <property type="component" value="Unassembled WGS sequence"/>
</dbReference>
<keyword evidence="4" id="KW-1185">Reference proteome</keyword>
<dbReference type="SUPFAM" id="SSF53756">
    <property type="entry name" value="UDP-Glycosyltransferase/glycogen phosphorylase"/>
    <property type="match status" value="1"/>
</dbReference>
<dbReference type="OrthoDB" id="9797795at2"/>
<reference evidence="4" key="1">
    <citation type="journal article" date="2017" name="Genome Announc.">
        <title>Draft Genome Sequence of Terrimicrobium sacchariphilum NM-5T, a Facultative Anaerobic Soil Bacterium of the Class Spartobacteria.</title>
        <authorList>
            <person name="Qiu Y.L."/>
            <person name="Tourlousse D.M."/>
            <person name="Matsuura N."/>
            <person name="Ohashi A."/>
            <person name="Sekiguchi Y."/>
        </authorList>
    </citation>
    <scope>NUCLEOTIDE SEQUENCE [LARGE SCALE GENOMIC DNA]</scope>
    <source>
        <strain evidence="4">NM-5</strain>
    </source>
</reference>
<evidence type="ECO:0000313" key="3">
    <source>
        <dbReference type="EMBL" id="GAT34138.1"/>
    </source>
</evidence>
<name>A0A146GC52_TERSA</name>
<dbReference type="GO" id="GO:0005829">
    <property type="term" value="C:cytosol"/>
    <property type="evidence" value="ECO:0007669"/>
    <property type="project" value="TreeGrafter"/>
</dbReference>
<dbReference type="GO" id="GO:0008713">
    <property type="term" value="F:ADP-heptose-lipopolysaccharide heptosyltransferase activity"/>
    <property type="evidence" value="ECO:0007669"/>
    <property type="project" value="TreeGrafter"/>
</dbReference>
<accession>A0A146GC52</accession>
<comment type="caution">
    <text evidence="3">The sequence shown here is derived from an EMBL/GenBank/DDBJ whole genome shotgun (WGS) entry which is preliminary data.</text>
</comment>
<sequence length="325" mass="35251">MTSKGEAPQDILLIKPGSMGDVIHALPCAVAIKNHWPAARLTWLIDDRWQPLLGGLTSLDAEVVFPRRKFRGVLGILKSLPWIASLSRLSPDLVLDLQGLLRSALMARFSGGRRIVGLSDAREGATGFYHETALVGEPCHAVTRYLRALPTLGVPIPEKADFPLPAGIEPEGAPRQAFVLLHPYSRGEGKSLTPAQVTEFCHALAHRRVVVVGTGSPPDPMPANALSLLNRTSLDELIWLTRRADFVVSVDSGPMHIAAALTDRLLSIHTWSDPGLVGPYNPAAHIWKDGHILPQDFVVGRAGSQRTPTSEDMQAMAAWVDRQLG</sequence>